<reference evidence="1 2" key="1">
    <citation type="submission" date="2020-08" db="EMBL/GenBank/DDBJ databases">
        <title>Sequencing the genomes of 1000 actinobacteria strains.</title>
        <authorList>
            <person name="Klenk H.-P."/>
        </authorList>
    </citation>
    <scope>NUCLEOTIDE SEQUENCE [LARGE SCALE GENOMIC DNA]</scope>
    <source>
        <strain evidence="1 2">DSM 45486</strain>
    </source>
</reference>
<evidence type="ECO:0000313" key="1">
    <source>
        <dbReference type="EMBL" id="MBB5802947.1"/>
    </source>
</evidence>
<dbReference type="Proteomes" id="UP000552097">
    <property type="component" value="Unassembled WGS sequence"/>
</dbReference>
<protein>
    <submittedName>
        <fullName evidence="1">Uncharacterized protein</fullName>
    </submittedName>
</protein>
<keyword evidence="2" id="KW-1185">Reference proteome</keyword>
<accession>A0A7W9M0N0</accession>
<organism evidence="1 2">
    <name type="scientific">Saccharothrix ecbatanensis</name>
    <dbReference type="NCBI Taxonomy" id="1105145"/>
    <lineage>
        <taxon>Bacteria</taxon>
        <taxon>Bacillati</taxon>
        <taxon>Actinomycetota</taxon>
        <taxon>Actinomycetes</taxon>
        <taxon>Pseudonocardiales</taxon>
        <taxon>Pseudonocardiaceae</taxon>
        <taxon>Saccharothrix</taxon>
    </lineage>
</organism>
<proteinExistence type="predicted"/>
<name>A0A7W9M0N0_9PSEU</name>
<dbReference type="RefSeq" id="WP_184919973.1">
    <property type="nucleotide sequence ID" value="NZ_JACHMO010000001.1"/>
</dbReference>
<dbReference type="EMBL" id="JACHMO010000001">
    <property type="protein sequence ID" value="MBB5802947.1"/>
    <property type="molecule type" value="Genomic_DNA"/>
</dbReference>
<sequence length="398" mass="44397">MSTTRWLVFAEIGTSFRNLEHPSSRAMAAVRLPANTDPAGTTEWLPYEEVVSDGSLRWDEHGQPCAAETFTGPTAVSTSLPFDRRRGDLLNLDAAAPGMAGGRLVPSFLVAEGPAAGARTVYVCSRIRESGMLFTRIWSGDVPAGRDVAWTVREACEREPVLLDKFCDEGGQMTRFDADIEIELKFTLLDDTAPWEIAHRLAVAVQRRGLSGFIPDLGNEMQRWTYEQTTFEVTAPADRVGYVAFMQTHDGTYEVKYKYFAEDSLRRIERCVPGVVLRPEEFADHVLATIPGAEIRPLPHLRRSRFDVNVESASTGHFFGLETDEVQAGGRVLRQLEIEYHRTRDCHGVTAATVEPELLRLSEQVEALLADWGVRAERGYFSKLSFLREIAATEAVDI</sequence>
<dbReference type="AlphaFoldDB" id="A0A7W9M0N0"/>
<evidence type="ECO:0000313" key="2">
    <source>
        <dbReference type="Proteomes" id="UP000552097"/>
    </source>
</evidence>
<gene>
    <name evidence="1" type="ORF">F4560_002715</name>
</gene>
<comment type="caution">
    <text evidence="1">The sequence shown here is derived from an EMBL/GenBank/DDBJ whole genome shotgun (WGS) entry which is preliminary data.</text>
</comment>